<keyword evidence="2" id="KW-0808">Transferase</keyword>
<dbReference type="EMBL" id="CM001222">
    <property type="protein sequence ID" value="KEH26799.1"/>
    <property type="molecule type" value="Genomic_DNA"/>
</dbReference>
<keyword evidence="5" id="KW-0067">ATP-binding</keyword>
<evidence type="ECO:0000256" key="3">
    <source>
        <dbReference type="ARBA" id="ARBA00022741"/>
    </source>
</evidence>
<dbReference type="SMART" id="SM00220">
    <property type="entry name" value="S_TKc"/>
    <property type="match status" value="1"/>
</dbReference>
<evidence type="ECO:0000256" key="6">
    <source>
        <dbReference type="SAM" id="MobiDB-lite"/>
    </source>
</evidence>
<dbReference type="AlphaFoldDB" id="A0A072UAJ3"/>
<proteinExistence type="predicted"/>
<feature type="compositionally biased region" description="Polar residues" evidence="6">
    <location>
        <begin position="61"/>
        <end position="71"/>
    </location>
</feature>
<dbReference type="PROSITE" id="PS00108">
    <property type="entry name" value="PROTEIN_KINASE_ST"/>
    <property type="match status" value="1"/>
</dbReference>
<sequence>MIQGGGSSKSPWLNNCNADETDDCMNAFEGSDEMLSSWRQKSSDSSPEKSSRDENNAHAVRSSNSSPTTVDNYGYADKEHVKLEKDDEEVDITREDDLGVSQEDEEIAAVQEQDKNFHVVLNSVIAGRYHVTEYLGSAAFSEAIQAHDLHTGVDVCTKIIKNNKDFFDQSLDEIKLLKYVNKHDPGDKYHILRLYDYFYYRSITIQCLEALQYLHNLGLIHCDLKPENILVKSYSRCEVKVIDLGSSCFETDHLCSYVQSRSYSAPEVILGLSYDKKIDIWSLGCILAELCTGNVLFQNDSPATLLARVIGIIGPIGQSMLAKGRDTYKYFTKNHMLYERNQQKNKICPKDEQ</sequence>
<dbReference type="FunFam" id="3.30.200.20:FF:000216">
    <property type="entry name" value="Putative serine/threonine-protein kinase dyrk2"/>
    <property type="match status" value="1"/>
</dbReference>
<dbReference type="PROSITE" id="PS50011">
    <property type="entry name" value="PROTEIN_KINASE_DOM"/>
    <property type="match status" value="1"/>
</dbReference>
<dbReference type="STRING" id="3880.A0A072UAJ3"/>
<dbReference type="Pfam" id="PF00069">
    <property type="entry name" value="Pkinase"/>
    <property type="match status" value="1"/>
</dbReference>
<reference evidence="8 10" key="1">
    <citation type="journal article" date="2011" name="Nature">
        <title>The Medicago genome provides insight into the evolution of rhizobial symbioses.</title>
        <authorList>
            <person name="Young N.D."/>
            <person name="Debelle F."/>
            <person name="Oldroyd G.E."/>
            <person name="Geurts R."/>
            <person name="Cannon S.B."/>
            <person name="Udvardi M.K."/>
            <person name="Benedito V.A."/>
            <person name="Mayer K.F."/>
            <person name="Gouzy J."/>
            <person name="Schoof H."/>
            <person name="Van de Peer Y."/>
            <person name="Proost S."/>
            <person name="Cook D.R."/>
            <person name="Meyers B.C."/>
            <person name="Spannagl M."/>
            <person name="Cheung F."/>
            <person name="De Mita S."/>
            <person name="Krishnakumar V."/>
            <person name="Gundlach H."/>
            <person name="Zhou S."/>
            <person name="Mudge J."/>
            <person name="Bharti A.K."/>
            <person name="Murray J.D."/>
            <person name="Naoumkina M.A."/>
            <person name="Rosen B."/>
            <person name="Silverstein K.A."/>
            <person name="Tang H."/>
            <person name="Rombauts S."/>
            <person name="Zhao P.X."/>
            <person name="Zhou P."/>
            <person name="Barbe V."/>
            <person name="Bardou P."/>
            <person name="Bechner M."/>
            <person name="Bellec A."/>
            <person name="Berger A."/>
            <person name="Berges H."/>
            <person name="Bidwell S."/>
            <person name="Bisseling T."/>
            <person name="Choisne N."/>
            <person name="Couloux A."/>
            <person name="Denny R."/>
            <person name="Deshpande S."/>
            <person name="Dai X."/>
            <person name="Doyle J.J."/>
            <person name="Dudez A.M."/>
            <person name="Farmer A.D."/>
            <person name="Fouteau S."/>
            <person name="Franken C."/>
            <person name="Gibelin C."/>
            <person name="Gish J."/>
            <person name="Goldstein S."/>
            <person name="Gonzalez A.J."/>
            <person name="Green P.J."/>
            <person name="Hallab A."/>
            <person name="Hartog M."/>
            <person name="Hua A."/>
            <person name="Humphray S.J."/>
            <person name="Jeong D.H."/>
            <person name="Jing Y."/>
            <person name="Jocker A."/>
            <person name="Kenton S.M."/>
            <person name="Kim D.J."/>
            <person name="Klee K."/>
            <person name="Lai H."/>
            <person name="Lang C."/>
            <person name="Lin S."/>
            <person name="Macmil S.L."/>
            <person name="Magdelenat G."/>
            <person name="Matthews L."/>
            <person name="McCorrison J."/>
            <person name="Monaghan E.L."/>
            <person name="Mun J.H."/>
            <person name="Najar F.Z."/>
            <person name="Nicholson C."/>
            <person name="Noirot C."/>
            <person name="O'Bleness M."/>
            <person name="Paule C.R."/>
            <person name="Poulain J."/>
            <person name="Prion F."/>
            <person name="Qin B."/>
            <person name="Qu C."/>
            <person name="Retzel E.F."/>
            <person name="Riddle C."/>
            <person name="Sallet E."/>
            <person name="Samain S."/>
            <person name="Samson N."/>
            <person name="Sanders I."/>
            <person name="Saurat O."/>
            <person name="Scarpelli C."/>
            <person name="Schiex T."/>
            <person name="Segurens B."/>
            <person name="Severin A.J."/>
            <person name="Sherrier D.J."/>
            <person name="Shi R."/>
            <person name="Sims S."/>
            <person name="Singer S.R."/>
            <person name="Sinharoy S."/>
            <person name="Sterck L."/>
            <person name="Viollet A."/>
            <person name="Wang B.B."/>
            <person name="Wang K."/>
            <person name="Wang M."/>
            <person name="Wang X."/>
            <person name="Warfsmann J."/>
            <person name="Weissenbach J."/>
            <person name="White D.D."/>
            <person name="White J.D."/>
            <person name="Wiley G.B."/>
            <person name="Wincker P."/>
            <person name="Xing Y."/>
            <person name="Yang L."/>
            <person name="Yao Z."/>
            <person name="Ying F."/>
            <person name="Zhai J."/>
            <person name="Zhou L."/>
            <person name="Zuber A."/>
            <person name="Denarie J."/>
            <person name="Dixon R.A."/>
            <person name="May G.D."/>
            <person name="Schwartz D.C."/>
            <person name="Rogers J."/>
            <person name="Quetier F."/>
            <person name="Town C.D."/>
            <person name="Roe B.A."/>
        </authorList>
    </citation>
    <scope>NUCLEOTIDE SEQUENCE [LARGE SCALE GENOMIC DNA]</scope>
    <source>
        <strain evidence="8">A17</strain>
        <strain evidence="9 10">cv. Jemalong A17</strain>
    </source>
</reference>
<feature type="region of interest" description="Disordered" evidence="6">
    <location>
        <begin position="1"/>
        <end position="78"/>
    </location>
</feature>
<accession>A0A072UAJ3</accession>
<keyword evidence="4 8" id="KW-0418">Kinase</keyword>
<protein>
    <submittedName>
        <fullName evidence="8">Dual-specificity kinase domain protein</fullName>
    </submittedName>
</protein>
<reference evidence="8 10" key="2">
    <citation type="journal article" date="2014" name="BMC Genomics">
        <title>An improved genome release (version Mt4.0) for the model legume Medicago truncatula.</title>
        <authorList>
            <person name="Tang H."/>
            <person name="Krishnakumar V."/>
            <person name="Bidwell S."/>
            <person name="Rosen B."/>
            <person name="Chan A."/>
            <person name="Zhou S."/>
            <person name="Gentzbittel L."/>
            <person name="Childs K.L."/>
            <person name="Yandell M."/>
            <person name="Gundlach H."/>
            <person name="Mayer K.F."/>
            <person name="Schwartz D.C."/>
            <person name="Town C.D."/>
        </authorList>
    </citation>
    <scope>GENOME REANNOTATION</scope>
    <source>
        <strain evidence="8">A17</strain>
        <strain evidence="9 10">cv. Jemalong A17</strain>
    </source>
</reference>
<keyword evidence="1" id="KW-0723">Serine/threonine-protein kinase</keyword>
<name>A0A072UAJ3_MEDTR</name>
<dbReference type="Gene3D" id="3.30.200.20">
    <property type="entry name" value="Phosphorylase Kinase, domain 1"/>
    <property type="match status" value="1"/>
</dbReference>
<evidence type="ECO:0000259" key="7">
    <source>
        <dbReference type="PROSITE" id="PS50011"/>
    </source>
</evidence>
<dbReference type="PANTHER" id="PTHR24058:SF124">
    <property type="entry name" value="PROTEIN KINASE SUPERFAMILY PROTEIN"/>
    <property type="match status" value="1"/>
</dbReference>
<keyword evidence="3" id="KW-0547">Nucleotide-binding</keyword>
<evidence type="ECO:0000256" key="5">
    <source>
        <dbReference type="ARBA" id="ARBA00022840"/>
    </source>
</evidence>
<dbReference type="EnsemblPlants" id="KEH26799">
    <property type="protein sequence ID" value="KEH26799"/>
    <property type="gene ID" value="MTR_6g074870"/>
</dbReference>
<organism evidence="8 10">
    <name type="scientific">Medicago truncatula</name>
    <name type="common">Barrel medic</name>
    <name type="synonym">Medicago tribuloides</name>
    <dbReference type="NCBI Taxonomy" id="3880"/>
    <lineage>
        <taxon>Eukaryota</taxon>
        <taxon>Viridiplantae</taxon>
        <taxon>Streptophyta</taxon>
        <taxon>Embryophyta</taxon>
        <taxon>Tracheophyta</taxon>
        <taxon>Spermatophyta</taxon>
        <taxon>Magnoliopsida</taxon>
        <taxon>eudicotyledons</taxon>
        <taxon>Gunneridae</taxon>
        <taxon>Pentapetalae</taxon>
        <taxon>rosids</taxon>
        <taxon>fabids</taxon>
        <taxon>Fabales</taxon>
        <taxon>Fabaceae</taxon>
        <taxon>Papilionoideae</taxon>
        <taxon>50 kb inversion clade</taxon>
        <taxon>NPAAA clade</taxon>
        <taxon>Hologalegina</taxon>
        <taxon>IRL clade</taxon>
        <taxon>Trifolieae</taxon>
        <taxon>Medicago</taxon>
    </lineage>
</organism>
<dbReference type="PANTHER" id="PTHR24058">
    <property type="entry name" value="DUAL SPECIFICITY PROTEIN KINASE"/>
    <property type="match status" value="1"/>
</dbReference>
<dbReference type="InterPro" id="IPR008271">
    <property type="entry name" value="Ser/Thr_kinase_AS"/>
</dbReference>
<evidence type="ECO:0000313" key="9">
    <source>
        <dbReference type="EnsemblPlants" id="KEH26799"/>
    </source>
</evidence>
<dbReference type="Proteomes" id="UP000002051">
    <property type="component" value="Chromosome 6"/>
</dbReference>
<feature type="compositionally biased region" description="Basic and acidic residues" evidence="6">
    <location>
        <begin position="46"/>
        <end position="56"/>
    </location>
</feature>
<dbReference type="GO" id="GO:0005524">
    <property type="term" value="F:ATP binding"/>
    <property type="evidence" value="ECO:0007669"/>
    <property type="project" value="UniProtKB-KW"/>
</dbReference>
<dbReference type="HOGENOM" id="CLU_786129_0_0_1"/>
<dbReference type="InterPro" id="IPR050494">
    <property type="entry name" value="Ser_Thr_dual-spec_kinase"/>
</dbReference>
<reference evidence="9" key="3">
    <citation type="submission" date="2015-04" db="UniProtKB">
        <authorList>
            <consortium name="EnsemblPlants"/>
        </authorList>
    </citation>
    <scope>IDENTIFICATION</scope>
    <source>
        <strain evidence="9">cv. Jemalong A17</strain>
    </source>
</reference>
<evidence type="ECO:0000256" key="2">
    <source>
        <dbReference type="ARBA" id="ARBA00022679"/>
    </source>
</evidence>
<feature type="domain" description="Protein kinase" evidence="7">
    <location>
        <begin position="129"/>
        <end position="353"/>
    </location>
</feature>
<dbReference type="Gene3D" id="1.10.510.10">
    <property type="entry name" value="Transferase(Phosphotransferase) domain 1"/>
    <property type="match status" value="1"/>
</dbReference>
<evidence type="ECO:0000313" key="8">
    <source>
        <dbReference type="EMBL" id="KEH26799.1"/>
    </source>
</evidence>
<feature type="compositionally biased region" description="Polar residues" evidence="6">
    <location>
        <begin position="8"/>
        <end position="18"/>
    </location>
</feature>
<keyword evidence="10" id="KW-1185">Reference proteome</keyword>
<dbReference type="GO" id="GO:0004674">
    <property type="term" value="F:protein serine/threonine kinase activity"/>
    <property type="evidence" value="ECO:0000318"/>
    <property type="project" value="GO_Central"/>
</dbReference>
<dbReference type="SUPFAM" id="SSF56112">
    <property type="entry name" value="Protein kinase-like (PK-like)"/>
    <property type="match status" value="1"/>
</dbReference>
<evidence type="ECO:0000313" key="10">
    <source>
        <dbReference type="Proteomes" id="UP000002051"/>
    </source>
</evidence>
<evidence type="ECO:0000256" key="4">
    <source>
        <dbReference type="ARBA" id="ARBA00022777"/>
    </source>
</evidence>
<dbReference type="InterPro" id="IPR011009">
    <property type="entry name" value="Kinase-like_dom_sf"/>
</dbReference>
<evidence type="ECO:0000256" key="1">
    <source>
        <dbReference type="ARBA" id="ARBA00022527"/>
    </source>
</evidence>
<dbReference type="InterPro" id="IPR000719">
    <property type="entry name" value="Prot_kinase_dom"/>
</dbReference>
<gene>
    <name evidence="8" type="ordered locus">MTR_6g074870</name>
</gene>